<dbReference type="EMBL" id="FQZB01000017">
    <property type="protein sequence ID" value="SHK44746.1"/>
    <property type="molecule type" value="Genomic_DNA"/>
</dbReference>
<dbReference type="Pfam" id="PF00557">
    <property type="entry name" value="Peptidase_M24"/>
    <property type="match status" value="1"/>
</dbReference>
<protein>
    <submittedName>
        <fullName evidence="3">Xaa-Pro aminopeptidase</fullName>
    </submittedName>
</protein>
<gene>
    <name evidence="3" type="ORF">SAMN02745163_03825</name>
</gene>
<keyword evidence="3" id="KW-0645">Protease</keyword>
<name>A0A1M6SJC3_9CLOT</name>
<keyword evidence="3" id="KW-0378">Hydrolase</keyword>
<feature type="domain" description="Creatinase N-terminal" evidence="2">
    <location>
        <begin position="4"/>
        <end position="129"/>
    </location>
</feature>
<organism evidence="3 4">
    <name type="scientific">Clostridium cavendishii DSM 21758</name>
    <dbReference type="NCBI Taxonomy" id="1121302"/>
    <lineage>
        <taxon>Bacteria</taxon>
        <taxon>Bacillati</taxon>
        <taxon>Bacillota</taxon>
        <taxon>Clostridia</taxon>
        <taxon>Eubacteriales</taxon>
        <taxon>Clostridiaceae</taxon>
        <taxon>Clostridium</taxon>
    </lineage>
</organism>
<dbReference type="AlphaFoldDB" id="A0A1M6SJC3"/>
<keyword evidence="4" id="KW-1185">Reference proteome</keyword>
<dbReference type="GO" id="GO:0008235">
    <property type="term" value="F:metalloexopeptidase activity"/>
    <property type="evidence" value="ECO:0007669"/>
    <property type="project" value="UniProtKB-ARBA"/>
</dbReference>
<dbReference type="CDD" id="cd01092">
    <property type="entry name" value="APP-like"/>
    <property type="match status" value="1"/>
</dbReference>
<dbReference type="InterPro" id="IPR029149">
    <property type="entry name" value="Creatin/AminoP/Spt16_N"/>
</dbReference>
<feature type="domain" description="Peptidase M24" evidence="1">
    <location>
        <begin position="137"/>
        <end position="338"/>
    </location>
</feature>
<evidence type="ECO:0000259" key="2">
    <source>
        <dbReference type="Pfam" id="PF01321"/>
    </source>
</evidence>
<proteinExistence type="predicted"/>
<reference evidence="3 4" key="1">
    <citation type="submission" date="2016-11" db="EMBL/GenBank/DDBJ databases">
        <authorList>
            <person name="Jaros S."/>
            <person name="Januszkiewicz K."/>
            <person name="Wedrychowicz H."/>
        </authorList>
    </citation>
    <scope>NUCLEOTIDE SEQUENCE [LARGE SCALE GENOMIC DNA]</scope>
    <source>
        <strain evidence="3 4">DSM 21758</strain>
    </source>
</reference>
<dbReference type="PANTHER" id="PTHR46112">
    <property type="entry name" value="AMINOPEPTIDASE"/>
    <property type="match status" value="1"/>
</dbReference>
<dbReference type="InterPro" id="IPR000587">
    <property type="entry name" value="Creatinase_N"/>
</dbReference>
<dbReference type="InterPro" id="IPR036005">
    <property type="entry name" value="Creatinase/aminopeptidase-like"/>
</dbReference>
<dbReference type="SUPFAM" id="SSF55920">
    <property type="entry name" value="Creatinase/aminopeptidase"/>
    <property type="match status" value="1"/>
</dbReference>
<evidence type="ECO:0000259" key="1">
    <source>
        <dbReference type="Pfam" id="PF00557"/>
    </source>
</evidence>
<keyword evidence="3" id="KW-0031">Aminopeptidase</keyword>
<dbReference type="RefSeq" id="WP_072991852.1">
    <property type="nucleotide sequence ID" value="NZ_FQZB01000017.1"/>
</dbReference>
<accession>A0A1M6SJC3</accession>
<dbReference type="PRINTS" id="PR00599">
    <property type="entry name" value="MAPEPTIDASE"/>
</dbReference>
<dbReference type="PANTHER" id="PTHR46112:SF3">
    <property type="entry name" value="AMINOPEPTIDASE YPDF"/>
    <property type="match status" value="1"/>
</dbReference>
<dbReference type="GO" id="GO:0004177">
    <property type="term" value="F:aminopeptidase activity"/>
    <property type="evidence" value="ECO:0007669"/>
    <property type="project" value="UniProtKB-KW"/>
</dbReference>
<dbReference type="SUPFAM" id="SSF53092">
    <property type="entry name" value="Creatinase/prolidase N-terminal domain"/>
    <property type="match status" value="1"/>
</dbReference>
<sequence>MNKRIKKIQKLLVDKNVDCILIKSKSNKKYINALTGSGVNVLVTRNKAFQIMDGRYVNEAKESNTEFEILVYSQGGDYISKISELMNAEGYNKLAIEGNQILVKDYLKMEKVGLKLVLFTDELDELRKIKDFDEINLVRKACEITDYIFDEAIKEIKVGMKEYELSAYIQYLAIKNGASQMAFDTIVASGVRGAMPHGRPTSKAFMNNEAITIDFGITYEGYQSDMTRTIFIGEPRKEIRKIYDVVKEAQMLGISTIKKGSIANEVDKAVREYIYKQGYGEYFTHGLGHGIGMGDGEFPILNPKSTTLLEDGMIMSCEPGIYIPGIGGVRIEDDVLIENGIGVPLNKTSKEYIILKEK</sequence>
<dbReference type="Gene3D" id="3.40.350.10">
    <property type="entry name" value="Creatinase/prolidase N-terminal domain"/>
    <property type="match status" value="1"/>
</dbReference>
<dbReference type="STRING" id="1121302.SAMN02745163_03825"/>
<dbReference type="InterPro" id="IPR001714">
    <property type="entry name" value="Pept_M24_MAP"/>
</dbReference>
<dbReference type="OrthoDB" id="9806388at2"/>
<dbReference type="InterPro" id="IPR000994">
    <property type="entry name" value="Pept_M24"/>
</dbReference>
<evidence type="ECO:0000313" key="4">
    <source>
        <dbReference type="Proteomes" id="UP000184310"/>
    </source>
</evidence>
<dbReference type="Pfam" id="PF01321">
    <property type="entry name" value="Creatinase_N"/>
    <property type="match status" value="1"/>
</dbReference>
<dbReference type="Proteomes" id="UP000184310">
    <property type="component" value="Unassembled WGS sequence"/>
</dbReference>
<dbReference type="Gene3D" id="3.90.230.10">
    <property type="entry name" value="Creatinase/methionine aminopeptidase superfamily"/>
    <property type="match status" value="1"/>
</dbReference>
<evidence type="ECO:0000313" key="3">
    <source>
        <dbReference type="EMBL" id="SHK44746.1"/>
    </source>
</evidence>
<dbReference type="InterPro" id="IPR050659">
    <property type="entry name" value="Peptidase_M24B"/>
</dbReference>